<dbReference type="EMBL" id="JBFARM010000005">
    <property type="protein sequence ID" value="MEV4287412.1"/>
    <property type="molecule type" value="Genomic_DNA"/>
</dbReference>
<name>A0ABV3H4I8_9ACTN</name>
<keyword evidence="3" id="KW-1185">Reference proteome</keyword>
<sequence>MSTFTPEWDGLPSEDDISAYLSTLGDDGPGTADRRHPYEPLPASDRPRPSWRDGPPIGPDAERAYLDEQDDCD</sequence>
<accession>A0ABV3H4I8</accession>
<gene>
    <name evidence="2" type="ORF">AB0K40_18050</name>
</gene>
<evidence type="ECO:0000313" key="2">
    <source>
        <dbReference type="EMBL" id="MEV4287412.1"/>
    </source>
</evidence>
<evidence type="ECO:0000313" key="3">
    <source>
        <dbReference type="Proteomes" id="UP001552427"/>
    </source>
</evidence>
<proteinExistence type="predicted"/>
<organism evidence="2 3">
    <name type="scientific">Nonomuraea bangladeshensis</name>
    <dbReference type="NCBI Taxonomy" id="404385"/>
    <lineage>
        <taxon>Bacteria</taxon>
        <taxon>Bacillati</taxon>
        <taxon>Actinomycetota</taxon>
        <taxon>Actinomycetes</taxon>
        <taxon>Streptosporangiales</taxon>
        <taxon>Streptosporangiaceae</taxon>
        <taxon>Nonomuraea</taxon>
    </lineage>
</organism>
<dbReference type="Proteomes" id="UP001552427">
    <property type="component" value="Unassembled WGS sequence"/>
</dbReference>
<evidence type="ECO:0000256" key="1">
    <source>
        <dbReference type="SAM" id="MobiDB-lite"/>
    </source>
</evidence>
<reference evidence="2 3" key="1">
    <citation type="submission" date="2024-06" db="EMBL/GenBank/DDBJ databases">
        <title>The Natural Products Discovery Center: Release of the First 8490 Sequenced Strains for Exploring Actinobacteria Biosynthetic Diversity.</title>
        <authorList>
            <person name="Kalkreuter E."/>
            <person name="Kautsar S.A."/>
            <person name="Yang D."/>
            <person name="Bader C.D."/>
            <person name="Teijaro C.N."/>
            <person name="Fluegel L."/>
            <person name="Davis C.M."/>
            <person name="Simpson J.R."/>
            <person name="Lauterbach L."/>
            <person name="Steele A.D."/>
            <person name="Gui C."/>
            <person name="Meng S."/>
            <person name="Li G."/>
            <person name="Viehrig K."/>
            <person name="Ye F."/>
            <person name="Su P."/>
            <person name="Kiefer A.F."/>
            <person name="Nichols A."/>
            <person name="Cepeda A.J."/>
            <person name="Yan W."/>
            <person name="Fan B."/>
            <person name="Jiang Y."/>
            <person name="Adhikari A."/>
            <person name="Zheng C.-J."/>
            <person name="Schuster L."/>
            <person name="Cowan T.M."/>
            <person name="Smanski M.J."/>
            <person name="Chevrette M.G."/>
            <person name="De Carvalho L.P.S."/>
            <person name="Shen B."/>
        </authorList>
    </citation>
    <scope>NUCLEOTIDE SEQUENCE [LARGE SCALE GENOMIC DNA]</scope>
    <source>
        <strain evidence="2 3">NPDC049574</strain>
    </source>
</reference>
<feature type="region of interest" description="Disordered" evidence="1">
    <location>
        <begin position="1"/>
        <end position="73"/>
    </location>
</feature>
<dbReference type="RefSeq" id="WP_364450860.1">
    <property type="nucleotide sequence ID" value="NZ_JBFARM010000005.1"/>
</dbReference>
<protein>
    <submittedName>
        <fullName evidence="2">Uncharacterized protein</fullName>
    </submittedName>
</protein>
<comment type="caution">
    <text evidence="2">The sequence shown here is derived from an EMBL/GenBank/DDBJ whole genome shotgun (WGS) entry which is preliminary data.</text>
</comment>